<feature type="signal peptide" evidence="1">
    <location>
        <begin position="1"/>
        <end position="28"/>
    </location>
</feature>
<name>A0A4P9ZLI0_9FUNG</name>
<evidence type="ECO:0000256" key="1">
    <source>
        <dbReference type="SAM" id="SignalP"/>
    </source>
</evidence>
<proteinExistence type="predicted"/>
<dbReference type="SUPFAM" id="SSF50998">
    <property type="entry name" value="Quinoprotein alcohol dehydrogenase-like"/>
    <property type="match status" value="1"/>
</dbReference>
<dbReference type="InterPro" id="IPR011047">
    <property type="entry name" value="Quinoprotein_ADH-like_sf"/>
</dbReference>
<keyword evidence="4" id="KW-1185">Reference proteome</keyword>
<gene>
    <name evidence="3" type="ORF">BJ085DRAFT_38942</name>
</gene>
<dbReference type="STRING" id="215637.A0A4P9ZLI0"/>
<reference evidence="4" key="1">
    <citation type="journal article" date="2018" name="Nat. Microbiol.">
        <title>Leveraging single-cell genomics to expand the fungal tree of life.</title>
        <authorList>
            <person name="Ahrendt S.R."/>
            <person name="Quandt C.A."/>
            <person name="Ciobanu D."/>
            <person name="Clum A."/>
            <person name="Salamov A."/>
            <person name="Andreopoulos B."/>
            <person name="Cheng J.F."/>
            <person name="Woyke T."/>
            <person name="Pelin A."/>
            <person name="Henrissat B."/>
            <person name="Reynolds N.K."/>
            <person name="Benny G.L."/>
            <person name="Smith M.E."/>
            <person name="James T.Y."/>
            <person name="Grigoriev I.V."/>
        </authorList>
    </citation>
    <scope>NUCLEOTIDE SEQUENCE [LARGE SCALE GENOMIC DNA]</scope>
    <source>
        <strain evidence="4">RSA 468</strain>
    </source>
</reference>
<sequence>MLVRLRPLGLHLWLVIFALASLTTSIHATVYEDQAGIADWQKKLIGKPVKTLTYQGQNSSYIITTTERNILALLSPLSDEIVWRHRFEPTDQIYDFSTSHQLIFTLSSNNADQSTVALRAWDVASAFMVWEKFLTIAASPLIPQLRMVRADGSGDAIVLTPGPHSTLTRLHAMTGAIAWTTGLDTPTGEILADVVESDGSLYLVGDASLPPNQYHIDVSRVDPTTGQVQHLYNTAPHSRFGDVTIVPSLVGPAWVVWKTPEGLVVNTLGAADQIRAFSTRELELDGADWTSVVLSGPTQHGLPFAPFKPAFVMQSLNTHPSAAWVVTMDTQDLEKAPSQVNSLALKSEHTISALALAELGDRTLVAFAEDTPLDQTIVHIEPLDDTTQRMTLSLPISSIEAGPVSRLHLIPGDSLAQSAVMVTFESGFIALATPERLVWKREESLAHAQAFQWLDLPDSHLWSEDQDELAEDPEITDQSNLIARYVRRWRIHLGQLVNLARRVGSGLLPFVEVLSRPSSSGAHSTPVITTGQHDSFGIRKLAIFLTPQGALSAIDTLRGQVVWTRFLPTLTASPSELGLTWTHLFVVRPAVVRLPPLLAVVGHSAALESPIARVVYIDGLSGALPTDVTAATTLNVLTDHVYQLPISDPADRINVLAFTYFTSSAMQPRVRLVPDSSSIRAQLRSLLDQVVLVAALTAPSALWADSNETPIKGHRIVMSDADLDSSHGSDLSTAVVWQLDLPAHESLVQAQSKNSYEQVASLGRVLGDRS</sequence>
<dbReference type="PANTHER" id="PTHR21573:SF0">
    <property type="entry name" value="ER MEMBRANE PROTEIN COMPLEX SUBUNIT 1"/>
    <property type="match status" value="1"/>
</dbReference>
<evidence type="ECO:0000313" key="4">
    <source>
        <dbReference type="Proteomes" id="UP000268162"/>
    </source>
</evidence>
<dbReference type="InterPro" id="IPR058545">
    <property type="entry name" value="Beta-prop_EMC1_1st"/>
</dbReference>
<dbReference type="Proteomes" id="UP000268162">
    <property type="component" value="Unassembled WGS sequence"/>
</dbReference>
<evidence type="ECO:0000259" key="2">
    <source>
        <dbReference type="Pfam" id="PF25293"/>
    </source>
</evidence>
<dbReference type="GO" id="GO:0034975">
    <property type="term" value="P:protein folding in endoplasmic reticulum"/>
    <property type="evidence" value="ECO:0007669"/>
    <property type="project" value="TreeGrafter"/>
</dbReference>
<dbReference type="PANTHER" id="PTHR21573">
    <property type="entry name" value="ER MEMBRANE PROTEIN COMPLEX SUBUNIT 1"/>
    <property type="match status" value="1"/>
</dbReference>
<dbReference type="Gene3D" id="2.130.10.10">
    <property type="entry name" value="YVTN repeat-like/Quinoprotein amine dehydrogenase"/>
    <property type="match status" value="1"/>
</dbReference>
<dbReference type="GO" id="GO:0072546">
    <property type="term" value="C:EMC complex"/>
    <property type="evidence" value="ECO:0007669"/>
    <property type="project" value="InterPro"/>
</dbReference>
<feature type="non-terminal residue" evidence="3">
    <location>
        <position position="770"/>
    </location>
</feature>
<protein>
    <recommendedName>
        <fullName evidence="2">EMC1 first beta-propeller domain-containing protein</fullName>
    </recommendedName>
</protein>
<dbReference type="InterPro" id="IPR026895">
    <property type="entry name" value="EMC1"/>
</dbReference>
<feature type="domain" description="EMC1 first beta-propeller" evidence="2">
    <location>
        <begin position="30"/>
        <end position="443"/>
    </location>
</feature>
<dbReference type="Pfam" id="PF25293">
    <property type="entry name" value="Beta-prop_EMC1_N"/>
    <property type="match status" value="1"/>
</dbReference>
<feature type="chain" id="PRO_5020617198" description="EMC1 first beta-propeller domain-containing protein" evidence="1">
    <location>
        <begin position="29"/>
        <end position="770"/>
    </location>
</feature>
<accession>A0A4P9ZLI0</accession>
<dbReference type="InterPro" id="IPR015943">
    <property type="entry name" value="WD40/YVTN_repeat-like_dom_sf"/>
</dbReference>
<dbReference type="AlphaFoldDB" id="A0A4P9ZLI0"/>
<dbReference type="EMBL" id="ML003338">
    <property type="protein sequence ID" value="RKP34154.1"/>
    <property type="molecule type" value="Genomic_DNA"/>
</dbReference>
<organism evidence="3 4">
    <name type="scientific">Dimargaris cristalligena</name>
    <dbReference type="NCBI Taxonomy" id="215637"/>
    <lineage>
        <taxon>Eukaryota</taxon>
        <taxon>Fungi</taxon>
        <taxon>Fungi incertae sedis</taxon>
        <taxon>Zoopagomycota</taxon>
        <taxon>Kickxellomycotina</taxon>
        <taxon>Dimargaritomycetes</taxon>
        <taxon>Dimargaritales</taxon>
        <taxon>Dimargaritaceae</taxon>
        <taxon>Dimargaris</taxon>
    </lineage>
</organism>
<keyword evidence="1" id="KW-0732">Signal</keyword>
<evidence type="ECO:0000313" key="3">
    <source>
        <dbReference type="EMBL" id="RKP34154.1"/>
    </source>
</evidence>